<dbReference type="CDD" id="cd12148">
    <property type="entry name" value="fungal_TF_MHR"/>
    <property type="match status" value="1"/>
</dbReference>
<proteinExistence type="predicted"/>
<dbReference type="InterPro" id="IPR013087">
    <property type="entry name" value="Znf_C2H2_type"/>
</dbReference>
<comment type="subcellular location">
    <subcellularLocation>
        <location evidence="1">Nucleus</location>
    </subcellularLocation>
</comment>
<name>A0A1E4TRN3_PACTA</name>
<reference evidence="11" key="1">
    <citation type="submission" date="2016-05" db="EMBL/GenBank/DDBJ databases">
        <title>Comparative genomics of biotechnologically important yeasts.</title>
        <authorList>
            <consortium name="DOE Joint Genome Institute"/>
            <person name="Riley R."/>
            <person name="Haridas S."/>
            <person name="Wolfe K.H."/>
            <person name="Lopes M.R."/>
            <person name="Hittinger C.T."/>
            <person name="Goker M."/>
            <person name="Salamov A."/>
            <person name="Wisecaver J."/>
            <person name="Long T.M."/>
            <person name="Aerts A.L."/>
            <person name="Barry K."/>
            <person name="Choi C."/>
            <person name="Clum A."/>
            <person name="Coughlan A.Y."/>
            <person name="Deshpande S."/>
            <person name="Douglass A.P."/>
            <person name="Hanson S.J."/>
            <person name="Klenk H.-P."/>
            <person name="Labutti K."/>
            <person name="Lapidus A."/>
            <person name="Lindquist E."/>
            <person name="Lipzen A."/>
            <person name="Meier-Kolthoff J.P."/>
            <person name="Ohm R.A."/>
            <person name="Otillar R.P."/>
            <person name="Pangilinan J."/>
            <person name="Peng Y."/>
            <person name="Rokas A."/>
            <person name="Rosa C.A."/>
            <person name="Scheuner C."/>
            <person name="Sibirny A.A."/>
            <person name="Slot J.C."/>
            <person name="Stielow J.B."/>
            <person name="Sun H."/>
            <person name="Kurtzman C.P."/>
            <person name="Blackwell M."/>
            <person name="Grigoriev I.V."/>
            <person name="Jeffries T.W."/>
        </authorList>
    </citation>
    <scope>NUCLEOTIDE SEQUENCE [LARGE SCALE GENOMIC DNA]</scope>
    <source>
        <strain evidence="11">NRRL Y-2460</strain>
    </source>
</reference>
<organism evidence="10 11">
    <name type="scientific">Pachysolen tannophilus NRRL Y-2460</name>
    <dbReference type="NCBI Taxonomy" id="669874"/>
    <lineage>
        <taxon>Eukaryota</taxon>
        <taxon>Fungi</taxon>
        <taxon>Dikarya</taxon>
        <taxon>Ascomycota</taxon>
        <taxon>Saccharomycotina</taxon>
        <taxon>Pichiomycetes</taxon>
        <taxon>Pachysolenaceae</taxon>
        <taxon>Pachysolen</taxon>
    </lineage>
</organism>
<evidence type="ECO:0000259" key="9">
    <source>
        <dbReference type="PROSITE" id="PS50157"/>
    </source>
</evidence>
<keyword evidence="4 7" id="KW-0863">Zinc-finger</keyword>
<dbReference type="Pfam" id="PF00096">
    <property type="entry name" value="zf-C2H2"/>
    <property type="match status" value="2"/>
</dbReference>
<dbReference type="PANTHER" id="PTHR40626">
    <property type="entry name" value="MIP31509P"/>
    <property type="match status" value="1"/>
</dbReference>
<feature type="domain" description="C2H2-type" evidence="9">
    <location>
        <begin position="24"/>
        <end position="53"/>
    </location>
</feature>
<keyword evidence="2" id="KW-0479">Metal-binding</keyword>
<protein>
    <recommendedName>
        <fullName evidence="9">C2H2-type domain-containing protein</fullName>
    </recommendedName>
</protein>
<evidence type="ECO:0000256" key="8">
    <source>
        <dbReference type="SAM" id="MobiDB-lite"/>
    </source>
</evidence>
<dbReference type="STRING" id="669874.A0A1E4TRN3"/>
<dbReference type="GO" id="GO:0000978">
    <property type="term" value="F:RNA polymerase II cis-regulatory region sequence-specific DNA binding"/>
    <property type="evidence" value="ECO:0007669"/>
    <property type="project" value="InterPro"/>
</dbReference>
<evidence type="ECO:0000256" key="2">
    <source>
        <dbReference type="ARBA" id="ARBA00022723"/>
    </source>
</evidence>
<dbReference type="InterPro" id="IPR051059">
    <property type="entry name" value="VerF-like"/>
</dbReference>
<keyword evidence="3" id="KW-0677">Repeat</keyword>
<dbReference type="InterPro" id="IPR036236">
    <property type="entry name" value="Znf_C2H2_sf"/>
</dbReference>
<keyword evidence="5" id="KW-0862">Zinc</keyword>
<feature type="compositionally biased region" description="Low complexity" evidence="8">
    <location>
        <begin position="153"/>
        <end position="168"/>
    </location>
</feature>
<feature type="domain" description="C2H2-type" evidence="9">
    <location>
        <begin position="54"/>
        <end position="83"/>
    </location>
</feature>
<dbReference type="Pfam" id="PF04082">
    <property type="entry name" value="Fungal_trans"/>
    <property type="match status" value="1"/>
</dbReference>
<evidence type="ECO:0000256" key="5">
    <source>
        <dbReference type="ARBA" id="ARBA00022833"/>
    </source>
</evidence>
<accession>A0A1E4TRN3</accession>
<feature type="region of interest" description="Disordered" evidence="8">
    <location>
        <begin position="1"/>
        <end position="22"/>
    </location>
</feature>
<dbReference type="GO" id="GO:0000785">
    <property type="term" value="C:chromatin"/>
    <property type="evidence" value="ECO:0007669"/>
    <property type="project" value="TreeGrafter"/>
</dbReference>
<dbReference type="PANTHER" id="PTHR40626:SF11">
    <property type="entry name" value="ZINC FINGER PROTEIN YPR022C"/>
    <property type="match status" value="1"/>
</dbReference>
<feature type="compositionally biased region" description="Basic and acidic residues" evidence="8">
    <location>
        <begin position="8"/>
        <end position="21"/>
    </location>
</feature>
<dbReference type="PROSITE" id="PS50157">
    <property type="entry name" value="ZINC_FINGER_C2H2_2"/>
    <property type="match status" value="2"/>
</dbReference>
<evidence type="ECO:0000256" key="6">
    <source>
        <dbReference type="ARBA" id="ARBA00023242"/>
    </source>
</evidence>
<sequence>MVGTDTDESMKQELEGDNDNRKKYRCNEPNCSKVFSRSEHLNRHRLNHNPKVIYKCTYNNCFKTFVRNDLLKRHLKRHELRSSKITNNDFKNIRKLGNERNYKKKLSSFFFLNNDDQQAEETQIIQDQNDTVTENASNKSLISNIKSKNSTSISLFTSSSSSPSETSSAARIPTTTSTISEVSPGQASPYSNHQRTSRQQHSSNFLNWMLNEDNNDSVNSDLLNSNNFDMFTSTSNNAYNLDALFLNFEYPGFDDFNDLSPNSQLLNMFNDQTLFSPYSNNTNTNTTVINDRNSMAANNKFNISNTSNNSNIQFEDQRLYQIDQVTITKLVELIPSLATVESFNLENVSKFLINYWKCFHPQFPFMHKPSFNTLKAPHILLLSMIMLGTNFSYNSAFSADAESTESTYKVIGDLIAVPLRWLIFLDPEFVAPAKLWVFQSLIMLEYYEKSCSTRKLHERAHLHHGTVIQLLRRSPTLGGNPIKLNHNNDGNRLSNKEIYERWVEVESMKRITFTVFYLDTIDAIHYGHLVSIFAHQIQSQLPCNDELWDNMKLSGSEKIIPLQPVFLTSLKKLLNYNSKKSAIKEDMSEYFSKLTYFNKKILFAGLVAVLFQMQQRDLQLSFGLEDERAKLNNKNNKNWKEIITKALAYWKNDIGAGCSNSLVSNAYRNANSNGLIPEFVDTDSSCKLTSFHTTHVYARIQHYDLFIIAGAPWWMNVKPHHSDRLEILDRFKRFCLKTLDSKICLINCFLLLWEMFLSPHDSVTDANRLYDPVKDVFNRSYSIGVAMLYIWDYNFIAEGPESNYCPEGKDVDLDNLKEREEGFSYLRRIRSNLFRLTKRKIHIFDSNVTGSEYYQTLIEYAFNIDKVANKGNMLGLCKLLYKTLSRAPSEIAGENARLIYHCGKRSAGYNVEICDNMYNNREKTE</sequence>
<dbReference type="GO" id="GO:0006351">
    <property type="term" value="P:DNA-templated transcription"/>
    <property type="evidence" value="ECO:0007669"/>
    <property type="project" value="InterPro"/>
</dbReference>
<evidence type="ECO:0000313" key="11">
    <source>
        <dbReference type="Proteomes" id="UP000094236"/>
    </source>
</evidence>
<dbReference type="EMBL" id="KV454016">
    <property type="protein sequence ID" value="ODV94397.1"/>
    <property type="molecule type" value="Genomic_DNA"/>
</dbReference>
<evidence type="ECO:0000256" key="7">
    <source>
        <dbReference type="PROSITE-ProRule" id="PRU00042"/>
    </source>
</evidence>
<evidence type="ECO:0000256" key="3">
    <source>
        <dbReference type="ARBA" id="ARBA00022737"/>
    </source>
</evidence>
<dbReference type="PROSITE" id="PS00028">
    <property type="entry name" value="ZINC_FINGER_C2H2_1"/>
    <property type="match status" value="2"/>
</dbReference>
<keyword evidence="11" id="KW-1185">Reference proteome</keyword>
<dbReference type="GO" id="GO:0000981">
    <property type="term" value="F:DNA-binding transcription factor activity, RNA polymerase II-specific"/>
    <property type="evidence" value="ECO:0007669"/>
    <property type="project" value="InterPro"/>
</dbReference>
<gene>
    <name evidence="10" type="ORF">PACTADRAFT_51240</name>
</gene>
<keyword evidence="6" id="KW-0539">Nucleus</keyword>
<dbReference type="Proteomes" id="UP000094236">
    <property type="component" value="Unassembled WGS sequence"/>
</dbReference>
<dbReference type="GO" id="GO:0008270">
    <property type="term" value="F:zinc ion binding"/>
    <property type="evidence" value="ECO:0007669"/>
    <property type="project" value="UniProtKB-KW"/>
</dbReference>
<evidence type="ECO:0000313" key="10">
    <source>
        <dbReference type="EMBL" id="ODV94397.1"/>
    </source>
</evidence>
<dbReference type="AlphaFoldDB" id="A0A1E4TRN3"/>
<dbReference type="Gene3D" id="3.30.160.60">
    <property type="entry name" value="Classic Zinc Finger"/>
    <property type="match status" value="2"/>
</dbReference>
<dbReference type="SUPFAM" id="SSF57667">
    <property type="entry name" value="beta-beta-alpha zinc fingers"/>
    <property type="match status" value="1"/>
</dbReference>
<evidence type="ECO:0000256" key="4">
    <source>
        <dbReference type="ARBA" id="ARBA00022771"/>
    </source>
</evidence>
<dbReference type="OrthoDB" id="1405595at2759"/>
<feature type="compositionally biased region" description="Polar residues" evidence="8">
    <location>
        <begin position="173"/>
        <end position="201"/>
    </location>
</feature>
<evidence type="ECO:0000256" key="1">
    <source>
        <dbReference type="ARBA" id="ARBA00004123"/>
    </source>
</evidence>
<dbReference type="SMART" id="SM00355">
    <property type="entry name" value="ZnF_C2H2"/>
    <property type="match status" value="2"/>
</dbReference>
<dbReference type="GO" id="GO:0005634">
    <property type="term" value="C:nucleus"/>
    <property type="evidence" value="ECO:0007669"/>
    <property type="project" value="UniProtKB-SubCell"/>
</dbReference>
<feature type="region of interest" description="Disordered" evidence="8">
    <location>
        <begin position="153"/>
        <end position="201"/>
    </location>
</feature>
<dbReference type="InterPro" id="IPR007219">
    <property type="entry name" value="XnlR_reg_dom"/>
</dbReference>